<proteinExistence type="predicted"/>
<name>A0A0E9SZ35_ANGAN</name>
<dbReference type="AlphaFoldDB" id="A0A0E9SZ35"/>
<dbReference type="EMBL" id="GBXM01062662">
    <property type="protein sequence ID" value="JAH45915.1"/>
    <property type="molecule type" value="Transcribed_RNA"/>
</dbReference>
<evidence type="ECO:0000313" key="1">
    <source>
        <dbReference type="EMBL" id="JAH45915.1"/>
    </source>
</evidence>
<protein>
    <submittedName>
        <fullName evidence="1">Uncharacterized protein</fullName>
    </submittedName>
</protein>
<sequence>MLFLCFQITVGKLCKWPANSFC</sequence>
<reference evidence="1" key="2">
    <citation type="journal article" date="2015" name="Fish Shellfish Immunol.">
        <title>Early steps in the European eel (Anguilla anguilla)-Vibrio vulnificus interaction in the gills: Role of the RtxA13 toxin.</title>
        <authorList>
            <person name="Callol A."/>
            <person name="Pajuelo D."/>
            <person name="Ebbesson L."/>
            <person name="Teles M."/>
            <person name="MacKenzie S."/>
            <person name="Amaro C."/>
        </authorList>
    </citation>
    <scope>NUCLEOTIDE SEQUENCE</scope>
</reference>
<accession>A0A0E9SZ35</accession>
<reference evidence="1" key="1">
    <citation type="submission" date="2014-11" db="EMBL/GenBank/DDBJ databases">
        <authorList>
            <person name="Amaro Gonzalez C."/>
        </authorList>
    </citation>
    <scope>NUCLEOTIDE SEQUENCE</scope>
</reference>
<organism evidence="1">
    <name type="scientific">Anguilla anguilla</name>
    <name type="common">European freshwater eel</name>
    <name type="synonym">Muraena anguilla</name>
    <dbReference type="NCBI Taxonomy" id="7936"/>
    <lineage>
        <taxon>Eukaryota</taxon>
        <taxon>Metazoa</taxon>
        <taxon>Chordata</taxon>
        <taxon>Craniata</taxon>
        <taxon>Vertebrata</taxon>
        <taxon>Euteleostomi</taxon>
        <taxon>Actinopterygii</taxon>
        <taxon>Neopterygii</taxon>
        <taxon>Teleostei</taxon>
        <taxon>Anguilliformes</taxon>
        <taxon>Anguillidae</taxon>
        <taxon>Anguilla</taxon>
    </lineage>
</organism>